<reference evidence="3 5" key="2">
    <citation type="journal article" date="2012" name="BMC Genomics">
        <title>A comparative genomics perspective on the genetic content of the alkaliphilic haloarchaeon Natrialba magadii ATCC 43099T.</title>
        <authorList>
            <person name="Siddaramappa S."/>
            <person name="Challacombe J.F."/>
            <person name="Decastro R.E."/>
            <person name="Pfeiffer F."/>
            <person name="Sastre D.E."/>
            <person name="Gimenez M.I."/>
            <person name="Paggi R.A."/>
            <person name="Detter J.C."/>
            <person name="Davenport K.W."/>
            <person name="Goodwin L.A."/>
            <person name="Kyrpides N."/>
            <person name="Tapia R."/>
            <person name="Pitluck S."/>
            <person name="Lucas S."/>
            <person name="Woyke T."/>
            <person name="Maupin-Furlow J.A."/>
        </authorList>
    </citation>
    <scope>NUCLEOTIDE SEQUENCE [LARGE SCALE GENOMIC DNA]</scope>
    <source>
        <strain evidence="3">ATCC 43099</strain>
        <strain evidence="5">ATCC 43099 / DSM 3394 / CCM 3739 / CIP 104546 / IAM 13178 / JCM 8861 / NBRC 102185 / NCIMB 2190 / MS3</strain>
    </source>
</reference>
<keyword evidence="5" id="KW-1185">Reference proteome</keyword>
<dbReference type="RefSeq" id="WP_004216984.1">
    <property type="nucleotide sequence ID" value="NC_013922.1"/>
</dbReference>
<protein>
    <submittedName>
        <fullName evidence="3">UspA domain protein</fullName>
    </submittedName>
    <submittedName>
        <fullName evidence="4">UspA domain-containing protein</fullName>
    </submittedName>
</protein>
<dbReference type="CDD" id="cd00293">
    <property type="entry name" value="USP-like"/>
    <property type="match status" value="1"/>
</dbReference>
<dbReference type="Proteomes" id="UP000011543">
    <property type="component" value="Unassembled WGS sequence"/>
</dbReference>
<comment type="similarity">
    <text evidence="1">Belongs to the universal stress protein A family.</text>
</comment>
<proteinExistence type="inferred from homology"/>
<organism evidence="3 5">
    <name type="scientific">Natrialba magadii (strain ATCC 43099 / DSM 3394 / CCM 3739 / CIP 104546 / IAM 13178 / JCM 8861 / NBRC 102185 / NCIMB 2190 / MS3)</name>
    <name type="common">Natronobacterium magadii</name>
    <dbReference type="NCBI Taxonomy" id="547559"/>
    <lineage>
        <taxon>Archaea</taxon>
        <taxon>Methanobacteriati</taxon>
        <taxon>Methanobacteriota</taxon>
        <taxon>Stenosarchaea group</taxon>
        <taxon>Halobacteria</taxon>
        <taxon>Halobacteriales</taxon>
        <taxon>Natrialbaceae</taxon>
        <taxon>Natrialba</taxon>
    </lineage>
</organism>
<dbReference type="SUPFAM" id="SSF52402">
    <property type="entry name" value="Adenine nucleotide alpha hydrolases-like"/>
    <property type="match status" value="1"/>
</dbReference>
<dbReference type="OrthoDB" id="281037at2157"/>
<dbReference type="PATRIC" id="fig|547559.17.peg.3571"/>
<dbReference type="PANTHER" id="PTHR46268">
    <property type="entry name" value="STRESS RESPONSE PROTEIN NHAX"/>
    <property type="match status" value="1"/>
</dbReference>
<dbReference type="AlphaFoldDB" id="D3SRK1"/>
<accession>D3SRK1</accession>
<sequence>MYRVLLPVDKRDSRARAQAHAVITLPQADSHPADSADPTITVDILHVHGDVTGPDAEWAAGGGFSETYAEEMAENVDRFDRLPESVSVASEVLESASIVHTVHETTGDPAETILEAATEYESDLIVLGVQDRSPVGKILFGSVAQAVLLDSDRPVMTAPVTEMES</sequence>
<dbReference type="KEGG" id="nmg:Nmag_1122"/>
<dbReference type="InterPro" id="IPR014729">
    <property type="entry name" value="Rossmann-like_a/b/a_fold"/>
</dbReference>
<dbReference type="PaxDb" id="547559-Nmag_1122"/>
<dbReference type="EMBL" id="CP001932">
    <property type="protein sequence ID" value="ADD04706.2"/>
    <property type="molecule type" value="Genomic_DNA"/>
</dbReference>
<evidence type="ECO:0000259" key="2">
    <source>
        <dbReference type="Pfam" id="PF00582"/>
    </source>
</evidence>
<feature type="domain" description="UspA" evidence="2">
    <location>
        <begin position="3"/>
        <end position="157"/>
    </location>
</feature>
<accession>L9UKT6</accession>
<name>D3SRK1_NATMM</name>
<dbReference type="PANTHER" id="PTHR46268:SF6">
    <property type="entry name" value="UNIVERSAL STRESS PROTEIN UP12"/>
    <property type="match status" value="1"/>
</dbReference>
<evidence type="ECO:0000256" key="1">
    <source>
        <dbReference type="ARBA" id="ARBA00008791"/>
    </source>
</evidence>
<evidence type="ECO:0000313" key="4">
    <source>
        <dbReference type="EMBL" id="ELY25362.1"/>
    </source>
</evidence>
<reference evidence="5" key="1">
    <citation type="submission" date="2010-02" db="EMBL/GenBank/DDBJ databases">
        <title>Complete sequence of chromosome of Natrialba magadii ATCC 43099.</title>
        <authorList>
            <consortium name="US DOE Joint Genome Institute"/>
            <person name="Lucas S."/>
            <person name="Copeland A."/>
            <person name="Lapidus A."/>
            <person name="Cheng J.-F."/>
            <person name="Bruce D."/>
            <person name="Goodwin L."/>
            <person name="Pitluck S."/>
            <person name="Davenport K."/>
            <person name="Saunders E."/>
            <person name="Detter J.C."/>
            <person name="Han C."/>
            <person name="Tapia R."/>
            <person name="Land M."/>
            <person name="Hauser L."/>
            <person name="Kyrpides N."/>
            <person name="Mikhailova N."/>
            <person name="De Castro R.E."/>
            <person name="Maupin-Furlow J.A."/>
            <person name="Woyke T."/>
        </authorList>
    </citation>
    <scope>NUCLEOTIDE SEQUENCE [LARGE SCALE GENOMIC DNA]</scope>
    <source>
        <strain evidence="5">ATCC 43099 / DSM 3394 / CCM 3739 / CIP 104546 / IAM 13178 / JCM 8861 / NBRC 102185 / NCIMB 2190 / MS3</strain>
    </source>
</reference>
<dbReference type="Gene3D" id="3.40.50.620">
    <property type="entry name" value="HUPs"/>
    <property type="match status" value="1"/>
</dbReference>
<reference evidence="4 6" key="3">
    <citation type="journal article" date="2014" name="PLoS Genet.">
        <title>Phylogenetically driven sequencing of extremely halophilic archaea reveals strategies for static and dynamic osmo-response.</title>
        <authorList>
            <person name="Becker E.A."/>
            <person name="Seitzer P.M."/>
            <person name="Tritt A."/>
            <person name="Larsen D."/>
            <person name="Krusor M."/>
            <person name="Yao A.I."/>
            <person name="Wu D."/>
            <person name="Madern D."/>
            <person name="Eisen J.A."/>
            <person name="Darling A.E."/>
            <person name="Facciotti M.T."/>
        </authorList>
    </citation>
    <scope>NUCLEOTIDE SEQUENCE [LARGE SCALE GENOMIC DNA]</scope>
    <source>
        <strain evidence="6">ATCC 43099 / DSM 3394 / CCM 3739 / CIP 104546 / IAM 13178 / JCM 8861 / NBRC 102185 / NCIMB 2190 / MS3</strain>
        <strain evidence="4">MS-3</strain>
    </source>
</reference>
<gene>
    <name evidence="3" type="ordered locus">Nmag_1122</name>
    <name evidence="4" type="ORF">C500_18131</name>
</gene>
<dbReference type="InterPro" id="IPR006015">
    <property type="entry name" value="Universal_stress_UspA"/>
</dbReference>
<dbReference type="eggNOG" id="arCOG03050">
    <property type="taxonomic scope" value="Archaea"/>
</dbReference>
<evidence type="ECO:0000313" key="6">
    <source>
        <dbReference type="Proteomes" id="UP000011543"/>
    </source>
</evidence>
<dbReference type="GeneID" id="8823953"/>
<dbReference type="Pfam" id="PF00582">
    <property type="entry name" value="Usp"/>
    <property type="match status" value="1"/>
</dbReference>
<dbReference type="PRINTS" id="PR01438">
    <property type="entry name" value="UNVRSLSTRESS"/>
</dbReference>
<dbReference type="Proteomes" id="UP000001879">
    <property type="component" value="Chromosome"/>
</dbReference>
<dbReference type="InterPro" id="IPR006016">
    <property type="entry name" value="UspA"/>
</dbReference>
<dbReference type="EMBL" id="AOHS01000056">
    <property type="protein sequence ID" value="ELY25362.1"/>
    <property type="molecule type" value="Genomic_DNA"/>
</dbReference>
<evidence type="ECO:0000313" key="3">
    <source>
        <dbReference type="EMBL" id="ADD04706.2"/>
    </source>
</evidence>
<evidence type="ECO:0000313" key="5">
    <source>
        <dbReference type="Proteomes" id="UP000001879"/>
    </source>
</evidence>
<reference evidence="3" key="4">
    <citation type="submission" date="2016-09" db="EMBL/GenBank/DDBJ databases">
        <authorList>
            <person name="Pfeiffer F."/>
        </authorList>
    </citation>
    <scope>NUCLEOTIDE SEQUENCE</scope>
    <source>
        <strain evidence="3">ATCC 43099</strain>
    </source>
</reference>